<organism evidence="2 3">
    <name type="scientific">Psychromonas arctica</name>
    <dbReference type="NCBI Taxonomy" id="168275"/>
    <lineage>
        <taxon>Bacteria</taxon>
        <taxon>Pseudomonadati</taxon>
        <taxon>Pseudomonadota</taxon>
        <taxon>Gammaproteobacteria</taxon>
        <taxon>Alteromonadales</taxon>
        <taxon>Psychromonadaceae</taxon>
        <taxon>Psychromonas</taxon>
    </lineage>
</organism>
<keyword evidence="3" id="KW-1185">Reference proteome</keyword>
<evidence type="ECO:0000313" key="2">
    <source>
        <dbReference type="EMBL" id="MEL0659280.1"/>
    </source>
</evidence>
<reference evidence="2 3" key="1">
    <citation type="submission" date="2024-02" db="EMBL/GenBank/DDBJ databases">
        <title>Bacteria isolated from the canopy kelp, Nereocystis luetkeana.</title>
        <authorList>
            <person name="Pfister C.A."/>
            <person name="Younker I.T."/>
            <person name="Light S.H."/>
        </authorList>
    </citation>
    <scope>NUCLEOTIDE SEQUENCE [LARGE SCALE GENOMIC DNA]</scope>
    <source>
        <strain evidence="2 3">TI.2.07</strain>
    </source>
</reference>
<evidence type="ECO:0000256" key="1">
    <source>
        <dbReference type="SAM" id="SignalP"/>
    </source>
</evidence>
<accession>A0ABU9HBP1</accession>
<protein>
    <recommendedName>
        <fullName evidence="4">Orphan protein</fullName>
    </recommendedName>
</protein>
<sequence>MKIIYLFSFLFFNTFNVMAQEEVMDHSHLPINVPDNIATPALSLHLVKDAMSGYNLTLELQRYTLIPPPESVLSMMELMKASINKKSGFVEGHAHLYVNGIKIQRIYGKHLHINKSIFKNGINTVSVTLNNHGHMYWVAHDKKVLSTLYVDIAKTPFITYKFESFPVK</sequence>
<feature type="signal peptide" evidence="1">
    <location>
        <begin position="1"/>
        <end position="19"/>
    </location>
</feature>
<evidence type="ECO:0008006" key="4">
    <source>
        <dbReference type="Google" id="ProtNLM"/>
    </source>
</evidence>
<keyword evidence="1" id="KW-0732">Signal</keyword>
<feature type="chain" id="PRO_5045569969" description="Orphan protein" evidence="1">
    <location>
        <begin position="20"/>
        <end position="168"/>
    </location>
</feature>
<dbReference type="Proteomes" id="UP001366060">
    <property type="component" value="Unassembled WGS sequence"/>
</dbReference>
<gene>
    <name evidence="2" type="ORF">V6255_09015</name>
</gene>
<dbReference type="RefSeq" id="WP_341627848.1">
    <property type="nucleotide sequence ID" value="NZ_JBAKBA010000017.1"/>
</dbReference>
<comment type="caution">
    <text evidence="2">The sequence shown here is derived from an EMBL/GenBank/DDBJ whole genome shotgun (WGS) entry which is preliminary data.</text>
</comment>
<dbReference type="EMBL" id="JBAKBA010000017">
    <property type="protein sequence ID" value="MEL0659280.1"/>
    <property type="molecule type" value="Genomic_DNA"/>
</dbReference>
<evidence type="ECO:0000313" key="3">
    <source>
        <dbReference type="Proteomes" id="UP001366060"/>
    </source>
</evidence>
<proteinExistence type="predicted"/>
<name>A0ABU9HBP1_9GAMM</name>